<feature type="transmembrane region" description="Helical" evidence="1">
    <location>
        <begin position="45"/>
        <end position="66"/>
    </location>
</feature>
<feature type="transmembrane region" description="Helical" evidence="1">
    <location>
        <begin position="86"/>
        <end position="110"/>
    </location>
</feature>
<keyword evidence="4" id="KW-1185">Reference proteome</keyword>
<organism evidence="3 4">
    <name type="scientific">Kitasatospora cineracea</name>
    <dbReference type="NCBI Taxonomy" id="88074"/>
    <lineage>
        <taxon>Bacteria</taxon>
        <taxon>Bacillati</taxon>
        <taxon>Actinomycetota</taxon>
        <taxon>Actinomycetes</taxon>
        <taxon>Kitasatosporales</taxon>
        <taxon>Streptomycetaceae</taxon>
        <taxon>Kitasatospora</taxon>
    </lineage>
</organism>
<evidence type="ECO:0000313" key="2">
    <source>
        <dbReference type="EMBL" id="ROR46253.1"/>
    </source>
</evidence>
<gene>
    <name evidence="3" type="ORF">EDD38_5004</name>
    <name evidence="2" type="ORF">EDD39_4514</name>
</gene>
<proteinExistence type="predicted"/>
<keyword evidence="1" id="KW-0812">Transmembrane</keyword>
<feature type="transmembrane region" description="Helical" evidence="1">
    <location>
        <begin position="176"/>
        <end position="200"/>
    </location>
</feature>
<accession>A0A3N4S7Y0</accession>
<evidence type="ECO:0008006" key="6">
    <source>
        <dbReference type="Google" id="ProtNLM"/>
    </source>
</evidence>
<keyword evidence="1" id="KW-0472">Membrane</keyword>
<accession>A0A8G1ULK0</accession>
<dbReference type="PANTHER" id="PTHR37305">
    <property type="entry name" value="INTEGRAL MEMBRANE PROTEIN-RELATED"/>
    <property type="match status" value="1"/>
</dbReference>
<evidence type="ECO:0000256" key="1">
    <source>
        <dbReference type="SAM" id="Phobius"/>
    </source>
</evidence>
<dbReference type="Proteomes" id="UP000267408">
    <property type="component" value="Unassembled WGS sequence"/>
</dbReference>
<protein>
    <recommendedName>
        <fullName evidence="6">ABC-type transport system involved in multi-copper enzyme maturation permease subunit</fullName>
    </recommendedName>
</protein>
<reference evidence="4 5" key="1">
    <citation type="submission" date="2018-11" db="EMBL/GenBank/DDBJ databases">
        <title>Sequencing the genomes of 1000 actinobacteria strains.</title>
        <authorList>
            <person name="Klenk H.-P."/>
        </authorList>
    </citation>
    <scope>NUCLEOTIDE SEQUENCE [LARGE SCALE GENOMIC DNA]</scope>
    <source>
        <strain evidence="2 5">DSM 44780</strain>
        <strain evidence="3 4">DSM 44781</strain>
    </source>
</reference>
<feature type="transmembrane region" description="Helical" evidence="1">
    <location>
        <begin position="207"/>
        <end position="228"/>
    </location>
</feature>
<keyword evidence="1" id="KW-1133">Transmembrane helix</keyword>
<dbReference type="OrthoDB" id="3297477at2"/>
<name>A0A3N4S7Y0_9ACTN</name>
<feature type="transmembrane region" description="Helical" evidence="1">
    <location>
        <begin position="131"/>
        <end position="156"/>
    </location>
</feature>
<dbReference type="EMBL" id="RKQG01000001">
    <property type="protein sequence ID" value="RPE36627.1"/>
    <property type="molecule type" value="Genomic_DNA"/>
</dbReference>
<evidence type="ECO:0000313" key="5">
    <source>
        <dbReference type="Proteomes" id="UP000267408"/>
    </source>
</evidence>
<sequence>MSTIAPTPAPSSAAAERPARPPYEVTAARVLRSEWAKAWSLRSTWITLGLGLLFLVAFGLIAAYQFKSRLTSGRHMDRDFADANALTLSLFGTNFAQLALGVLGVLIAAGEYSTGMIRSTLAAVPRRLPVLWAKALVYGAVALVLATAGVFVAFLLGSGILSGTKAALTFSDPGVVRGLFGAGLYLALVGVIGVALGMLLRSIAGGISVLVASLMLVPGLVSLLPSSWHDHINPYLPSNAGQAMFALTHDSTTLSPGAGLAVFALWTVAALAGAAVRLLRRDA</sequence>
<comment type="caution">
    <text evidence="3">The sequence shown here is derived from an EMBL/GenBank/DDBJ whole genome shotgun (WGS) entry which is preliminary data.</text>
</comment>
<evidence type="ECO:0000313" key="3">
    <source>
        <dbReference type="EMBL" id="RPE36627.1"/>
    </source>
</evidence>
<evidence type="ECO:0000313" key="4">
    <source>
        <dbReference type="Proteomes" id="UP000266906"/>
    </source>
</evidence>
<feature type="transmembrane region" description="Helical" evidence="1">
    <location>
        <begin position="258"/>
        <end position="279"/>
    </location>
</feature>
<dbReference type="EMBL" id="RJVJ01000001">
    <property type="protein sequence ID" value="ROR46253.1"/>
    <property type="molecule type" value="Genomic_DNA"/>
</dbReference>
<dbReference type="RefSeq" id="WP_123558696.1">
    <property type="nucleotide sequence ID" value="NZ_JBEYIY010000091.1"/>
</dbReference>
<dbReference type="PANTHER" id="PTHR37305:SF1">
    <property type="entry name" value="MEMBRANE PROTEIN"/>
    <property type="match status" value="1"/>
</dbReference>
<dbReference type="Proteomes" id="UP000266906">
    <property type="component" value="Unassembled WGS sequence"/>
</dbReference>
<dbReference type="AlphaFoldDB" id="A0A3N4S7Y0"/>